<feature type="transmembrane region" description="Helical" evidence="1">
    <location>
        <begin position="154"/>
        <end position="174"/>
    </location>
</feature>
<feature type="transmembrane region" description="Helical" evidence="1">
    <location>
        <begin position="302"/>
        <end position="323"/>
    </location>
</feature>
<dbReference type="Proteomes" id="UP000199302">
    <property type="component" value="Unassembled WGS sequence"/>
</dbReference>
<feature type="transmembrane region" description="Helical" evidence="1">
    <location>
        <begin position="270"/>
        <end position="290"/>
    </location>
</feature>
<sequence>MPVDAPLFAAARSTPAPRTGYYTQLDSFRGIAALLVVWFHSPFAAGPRPALIASAELCVDFFFVLSGFVLMHAYGARIAAGMSFRRFALLRLARLWPLHLFMLALFVAFGLAQEFAALAGVGSGARAENTIPSLLANIALLQGLRVEGPLSWNYPSWSISVEFYAYLLFFAVIALAGRARFLAAGLLCGAGYLWLARSGAAHLADPALGVPRVLAGFFAGVLIYALHARLPDILPRGAQSACEVAILAATGLLLARAGGDVALQFTTMGAFALLILVFAQGGGVLSGLCASAPMRHLGRLSFSVYMSHAFVLMLAGWSARRVFGVERVEIPGRSAPVLWTEHAGLITAALVLLILGLSHLLYTRIERPGQRLFQRLFGLR</sequence>
<dbReference type="PANTHER" id="PTHR23028:SF131">
    <property type="entry name" value="BLR2367 PROTEIN"/>
    <property type="match status" value="1"/>
</dbReference>
<protein>
    <submittedName>
        <fullName evidence="3">Peptidoglycan/LPS O-acetylase OafA/YrhL, contains acyltransferase and SGNH-hydrolase domains</fullName>
    </submittedName>
</protein>
<evidence type="ECO:0000313" key="3">
    <source>
        <dbReference type="EMBL" id="SFR09506.1"/>
    </source>
</evidence>
<dbReference type="InterPro" id="IPR050879">
    <property type="entry name" value="Acyltransferase_3"/>
</dbReference>
<accession>A0A1I6DVP5</accession>
<name>A0A1I6DVP5_9RHOB</name>
<dbReference type="InterPro" id="IPR002656">
    <property type="entry name" value="Acyl_transf_3_dom"/>
</dbReference>
<feature type="transmembrane region" description="Helical" evidence="1">
    <location>
        <begin position="95"/>
        <end position="112"/>
    </location>
</feature>
<dbReference type="GO" id="GO:0016020">
    <property type="term" value="C:membrane"/>
    <property type="evidence" value="ECO:0007669"/>
    <property type="project" value="TreeGrafter"/>
</dbReference>
<dbReference type="GO" id="GO:0000271">
    <property type="term" value="P:polysaccharide biosynthetic process"/>
    <property type="evidence" value="ECO:0007669"/>
    <property type="project" value="TreeGrafter"/>
</dbReference>
<proteinExistence type="predicted"/>
<keyword evidence="1" id="KW-0812">Transmembrane</keyword>
<evidence type="ECO:0000259" key="2">
    <source>
        <dbReference type="Pfam" id="PF01757"/>
    </source>
</evidence>
<dbReference type="AlphaFoldDB" id="A0A1I6DVP5"/>
<reference evidence="3 4" key="1">
    <citation type="submission" date="2016-10" db="EMBL/GenBank/DDBJ databases">
        <authorList>
            <person name="de Groot N.N."/>
        </authorList>
    </citation>
    <scope>NUCLEOTIDE SEQUENCE [LARGE SCALE GENOMIC DNA]</scope>
    <source>
        <strain evidence="4">KMM 9023,NRIC 0796,JCM 17311,KCTC 23692</strain>
    </source>
</reference>
<keyword evidence="1" id="KW-0472">Membrane</keyword>
<feature type="domain" description="Acyltransferase 3" evidence="2">
    <location>
        <begin position="24"/>
        <end position="315"/>
    </location>
</feature>
<evidence type="ECO:0000313" key="4">
    <source>
        <dbReference type="Proteomes" id="UP000199302"/>
    </source>
</evidence>
<dbReference type="GO" id="GO:0016747">
    <property type="term" value="F:acyltransferase activity, transferring groups other than amino-acyl groups"/>
    <property type="evidence" value="ECO:0007669"/>
    <property type="project" value="InterPro"/>
</dbReference>
<dbReference type="GO" id="GO:0016787">
    <property type="term" value="F:hydrolase activity"/>
    <property type="evidence" value="ECO:0007669"/>
    <property type="project" value="UniProtKB-KW"/>
</dbReference>
<dbReference type="EMBL" id="FOYI01000005">
    <property type="protein sequence ID" value="SFR09506.1"/>
    <property type="molecule type" value="Genomic_DNA"/>
</dbReference>
<dbReference type="Pfam" id="PF01757">
    <property type="entry name" value="Acyl_transf_3"/>
    <property type="match status" value="1"/>
</dbReference>
<organism evidence="3 4">
    <name type="scientific">Poseidonocella sedimentorum</name>
    <dbReference type="NCBI Taxonomy" id="871652"/>
    <lineage>
        <taxon>Bacteria</taxon>
        <taxon>Pseudomonadati</taxon>
        <taxon>Pseudomonadota</taxon>
        <taxon>Alphaproteobacteria</taxon>
        <taxon>Rhodobacterales</taxon>
        <taxon>Roseobacteraceae</taxon>
        <taxon>Poseidonocella</taxon>
    </lineage>
</organism>
<keyword evidence="3" id="KW-0808">Transferase</keyword>
<keyword evidence="3" id="KW-0012">Acyltransferase</keyword>
<keyword evidence="4" id="KW-1185">Reference proteome</keyword>
<keyword evidence="1" id="KW-1133">Transmembrane helix</keyword>
<feature type="transmembrane region" description="Helical" evidence="1">
    <location>
        <begin position="240"/>
        <end position="258"/>
    </location>
</feature>
<feature type="transmembrane region" description="Helical" evidence="1">
    <location>
        <begin position="209"/>
        <end position="228"/>
    </location>
</feature>
<feature type="transmembrane region" description="Helical" evidence="1">
    <location>
        <begin position="181"/>
        <end position="197"/>
    </location>
</feature>
<feature type="transmembrane region" description="Helical" evidence="1">
    <location>
        <begin position="51"/>
        <end position="74"/>
    </location>
</feature>
<evidence type="ECO:0000256" key="1">
    <source>
        <dbReference type="SAM" id="Phobius"/>
    </source>
</evidence>
<gene>
    <name evidence="3" type="ORF">SAMN04515673_105247</name>
</gene>
<dbReference type="STRING" id="871652.SAMN04515673_105247"/>
<dbReference type="PANTHER" id="PTHR23028">
    <property type="entry name" value="ACETYLTRANSFERASE"/>
    <property type="match status" value="1"/>
</dbReference>
<dbReference type="RefSeq" id="WP_177220515.1">
    <property type="nucleotide sequence ID" value="NZ_FOYI01000005.1"/>
</dbReference>
<keyword evidence="3" id="KW-0378">Hydrolase</keyword>
<feature type="transmembrane region" description="Helical" evidence="1">
    <location>
        <begin position="343"/>
        <end position="362"/>
    </location>
</feature>